<evidence type="ECO:0000256" key="1">
    <source>
        <dbReference type="ARBA" id="ARBA00022729"/>
    </source>
</evidence>
<protein>
    <submittedName>
        <fullName evidence="3">Outer membrane lipoprotein-sorting protein</fullName>
    </submittedName>
</protein>
<sequence>MIVTLAGAARPTRRTFLATMAGVAASGMFAGPAFAAFTAQQAATLKKISDSFNAIRTMQGRFIQYGPNGEESEGVFFISRPGKLRFHYSPPVKMDVICDGNQVSVLDAKVMTQDLYPLSKTPLRYLLSDRVDLTSANIVRQMTEEQDLIALVLTQSSSLGDGSLKLIFDSRTLALRQWVVTDSQGLDTSVAIYDVELGKPADPKNFKIDYYLPNSK</sequence>
<evidence type="ECO:0000313" key="4">
    <source>
        <dbReference type="Proteomes" id="UP000184485"/>
    </source>
</evidence>
<dbReference type="RefSeq" id="WP_073053112.1">
    <property type="nucleotide sequence ID" value="NZ_FQUP01000002.1"/>
</dbReference>
<accession>A0A1M5CP31</accession>
<organism evidence="3 4">
    <name type="scientific">Kaistia soli DSM 19436</name>
    <dbReference type="NCBI Taxonomy" id="1122133"/>
    <lineage>
        <taxon>Bacteria</taxon>
        <taxon>Pseudomonadati</taxon>
        <taxon>Pseudomonadota</taxon>
        <taxon>Alphaproteobacteria</taxon>
        <taxon>Hyphomicrobiales</taxon>
        <taxon>Kaistiaceae</taxon>
        <taxon>Kaistia</taxon>
    </lineage>
</organism>
<evidence type="ECO:0000256" key="2">
    <source>
        <dbReference type="SAM" id="SignalP"/>
    </source>
</evidence>
<feature type="chain" id="PRO_5012702709" evidence="2">
    <location>
        <begin position="36"/>
        <end position="216"/>
    </location>
</feature>
<dbReference type="CDD" id="cd16325">
    <property type="entry name" value="LolA"/>
    <property type="match status" value="1"/>
</dbReference>
<dbReference type="AlphaFoldDB" id="A0A1M5CP31"/>
<keyword evidence="1 2" id="KW-0732">Signal</keyword>
<reference evidence="3 4" key="1">
    <citation type="submission" date="2016-11" db="EMBL/GenBank/DDBJ databases">
        <authorList>
            <person name="Jaros S."/>
            <person name="Januszkiewicz K."/>
            <person name="Wedrychowicz H."/>
        </authorList>
    </citation>
    <scope>NUCLEOTIDE SEQUENCE [LARGE SCALE GENOMIC DNA]</scope>
    <source>
        <strain evidence="3 4">DSM 19436</strain>
    </source>
</reference>
<keyword evidence="3" id="KW-0449">Lipoprotein</keyword>
<feature type="signal peptide" evidence="2">
    <location>
        <begin position="1"/>
        <end position="35"/>
    </location>
</feature>
<dbReference type="OrthoDB" id="9800501at2"/>
<dbReference type="InterPro" id="IPR029046">
    <property type="entry name" value="LolA/LolB/LppX"/>
</dbReference>
<evidence type="ECO:0000313" key="3">
    <source>
        <dbReference type="EMBL" id="SHF56469.1"/>
    </source>
</evidence>
<keyword evidence="4" id="KW-1185">Reference proteome</keyword>
<dbReference type="PROSITE" id="PS51318">
    <property type="entry name" value="TAT"/>
    <property type="match status" value="1"/>
</dbReference>
<dbReference type="SUPFAM" id="SSF89392">
    <property type="entry name" value="Prokaryotic lipoproteins and lipoprotein localization factors"/>
    <property type="match status" value="1"/>
</dbReference>
<dbReference type="Pfam" id="PF03548">
    <property type="entry name" value="LolA"/>
    <property type="match status" value="1"/>
</dbReference>
<dbReference type="Proteomes" id="UP000184485">
    <property type="component" value="Unassembled WGS sequence"/>
</dbReference>
<dbReference type="InterPro" id="IPR006311">
    <property type="entry name" value="TAT_signal"/>
</dbReference>
<name>A0A1M5CP31_9HYPH</name>
<proteinExistence type="predicted"/>
<gene>
    <name evidence="3" type="ORF">SAMN02745157_2416</name>
</gene>
<dbReference type="PANTHER" id="PTHR35869:SF1">
    <property type="entry name" value="OUTER-MEMBRANE LIPOPROTEIN CARRIER PROTEIN"/>
    <property type="match status" value="1"/>
</dbReference>
<dbReference type="Gene3D" id="2.50.20.10">
    <property type="entry name" value="Lipoprotein localisation LolA/LolB/LppX"/>
    <property type="match status" value="1"/>
</dbReference>
<dbReference type="PANTHER" id="PTHR35869">
    <property type="entry name" value="OUTER-MEMBRANE LIPOPROTEIN CARRIER PROTEIN"/>
    <property type="match status" value="1"/>
</dbReference>
<dbReference type="STRING" id="1122133.SAMN02745157_2416"/>
<dbReference type="EMBL" id="FQUP01000002">
    <property type="protein sequence ID" value="SHF56469.1"/>
    <property type="molecule type" value="Genomic_DNA"/>
</dbReference>
<dbReference type="InterPro" id="IPR004564">
    <property type="entry name" value="OM_lipoprot_carrier_LolA-like"/>
</dbReference>